<sequence>MDTSKGRGRGNPWNRGKGRGTSQSFPSVGQQHNNINVNKKPGAEISAQHIKQGDYDSSSEEEELESDNILGSVLKNYSQVGGTSEDLGRTQRFLEDAFQSGAASCLICIASVKRNDPVWNCVECYCFFHLTCIQRWAKDSVAHQKQALEDLPRENAVFNFNGLECAKFELLRSLHWSCMKCRRHDYEQNDNAKASVSLFLWGRLRIHIFIHPWLVPHSCGETCGRTLSSQYVDITVFCSATLGLALHVQKMVKTMCFCGNEAPKLQRCGSHPEHTGHVV</sequence>
<protein>
    <submittedName>
        <fullName evidence="2">Uncharacterized protein</fullName>
    </submittedName>
</protein>
<dbReference type="InterPro" id="IPR034078">
    <property type="entry name" value="NFX1_fam"/>
</dbReference>
<feature type="region of interest" description="Disordered" evidence="1">
    <location>
        <begin position="1"/>
        <end position="62"/>
    </location>
</feature>
<dbReference type="AlphaFoldDB" id="A0AAD8A266"/>
<dbReference type="PANTHER" id="PTHR12360">
    <property type="entry name" value="NUCLEAR TRANSCRIPTION FACTOR, X-BOX BINDING 1 NFX1"/>
    <property type="match status" value="1"/>
</dbReference>
<organism evidence="2 3">
    <name type="scientific">Diploptera punctata</name>
    <name type="common">Pacific beetle cockroach</name>
    <dbReference type="NCBI Taxonomy" id="6984"/>
    <lineage>
        <taxon>Eukaryota</taxon>
        <taxon>Metazoa</taxon>
        <taxon>Ecdysozoa</taxon>
        <taxon>Arthropoda</taxon>
        <taxon>Hexapoda</taxon>
        <taxon>Insecta</taxon>
        <taxon>Pterygota</taxon>
        <taxon>Neoptera</taxon>
        <taxon>Polyneoptera</taxon>
        <taxon>Dictyoptera</taxon>
        <taxon>Blattodea</taxon>
        <taxon>Blaberoidea</taxon>
        <taxon>Blaberidae</taxon>
        <taxon>Diplopterinae</taxon>
        <taxon>Diploptera</taxon>
    </lineage>
</organism>
<dbReference type="Proteomes" id="UP001233999">
    <property type="component" value="Unassembled WGS sequence"/>
</dbReference>
<keyword evidence="3" id="KW-1185">Reference proteome</keyword>
<dbReference type="GO" id="GO:0005634">
    <property type="term" value="C:nucleus"/>
    <property type="evidence" value="ECO:0007669"/>
    <property type="project" value="TreeGrafter"/>
</dbReference>
<evidence type="ECO:0000256" key="1">
    <source>
        <dbReference type="SAM" id="MobiDB-lite"/>
    </source>
</evidence>
<dbReference type="PANTHER" id="PTHR12360:SF1">
    <property type="entry name" value="NF-X1-TYPE ZINC FINGER PROTEIN NFXL1"/>
    <property type="match status" value="1"/>
</dbReference>
<dbReference type="CDD" id="cd16697">
    <property type="entry name" value="RING-CH-C4HC3_NFXL1"/>
    <property type="match status" value="1"/>
</dbReference>
<reference evidence="2" key="1">
    <citation type="journal article" date="2023" name="IScience">
        <title>Live-bearing cockroach genome reveals convergent evolutionary mechanisms linked to viviparity in insects and beyond.</title>
        <authorList>
            <person name="Fouks B."/>
            <person name="Harrison M.C."/>
            <person name="Mikhailova A.A."/>
            <person name="Marchal E."/>
            <person name="English S."/>
            <person name="Carruthers M."/>
            <person name="Jennings E.C."/>
            <person name="Chiamaka E.L."/>
            <person name="Frigard R.A."/>
            <person name="Pippel M."/>
            <person name="Attardo G.M."/>
            <person name="Benoit J.B."/>
            <person name="Bornberg-Bauer E."/>
            <person name="Tobe S.S."/>
        </authorList>
    </citation>
    <scope>NUCLEOTIDE SEQUENCE</scope>
    <source>
        <strain evidence="2">Stay&amp;Tobe</strain>
    </source>
</reference>
<evidence type="ECO:0000313" key="3">
    <source>
        <dbReference type="Proteomes" id="UP001233999"/>
    </source>
</evidence>
<reference evidence="2" key="2">
    <citation type="submission" date="2023-05" db="EMBL/GenBank/DDBJ databases">
        <authorList>
            <person name="Fouks B."/>
        </authorList>
    </citation>
    <scope>NUCLEOTIDE SEQUENCE</scope>
    <source>
        <strain evidence="2">Stay&amp;Tobe</strain>
        <tissue evidence="2">Testes</tissue>
    </source>
</reference>
<dbReference type="SUPFAM" id="SSF57850">
    <property type="entry name" value="RING/U-box"/>
    <property type="match status" value="1"/>
</dbReference>
<gene>
    <name evidence="2" type="ORF">L9F63_027774</name>
</gene>
<evidence type="ECO:0000313" key="2">
    <source>
        <dbReference type="EMBL" id="KAJ9591018.1"/>
    </source>
</evidence>
<comment type="caution">
    <text evidence="2">The sequence shown here is derived from an EMBL/GenBank/DDBJ whole genome shotgun (WGS) entry which is preliminary data.</text>
</comment>
<accession>A0AAD8A266</accession>
<dbReference type="GO" id="GO:0000981">
    <property type="term" value="F:DNA-binding transcription factor activity, RNA polymerase II-specific"/>
    <property type="evidence" value="ECO:0007669"/>
    <property type="project" value="TreeGrafter"/>
</dbReference>
<name>A0AAD8A266_DIPPU</name>
<feature type="compositionally biased region" description="Polar residues" evidence="1">
    <location>
        <begin position="20"/>
        <end position="37"/>
    </location>
</feature>
<dbReference type="EMBL" id="JASPKZ010004061">
    <property type="protein sequence ID" value="KAJ9591018.1"/>
    <property type="molecule type" value="Genomic_DNA"/>
</dbReference>
<dbReference type="InterPro" id="IPR013083">
    <property type="entry name" value="Znf_RING/FYVE/PHD"/>
</dbReference>
<dbReference type="GO" id="GO:0000977">
    <property type="term" value="F:RNA polymerase II transcription regulatory region sequence-specific DNA binding"/>
    <property type="evidence" value="ECO:0007669"/>
    <property type="project" value="TreeGrafter"/>
</dbReference>
<dbReference type="Gene3D" id="3.30.40.10">
    <property type="entry name" value="Zinc/RING finger domain, C3HC4 (zinc finger)"/>
    <property type="match status" value="1"/>
</dbReference>
<proteinExistence type="predicted"/>